<dbReference type="EMBL" id="JPMV01000021">
    <property type="protein sequence ID" value="KGI81182.1"/>
    <property type="molecule type" value="Genomic_DNA"/>
</dbReference>
<dbReference type="GO" id="GO:0005829">
    <property type="term" value="C:cytosol"/>
    <property type="evidence" value="ECO:0007669"/>
    <property type="project" value="TreeGrafter"/>
</dbReference>
<dbReference type="GO" id="GO:0008782">
    <property type="term" value="F:adenosylhomocysteine nucleosidase activity"/>
    <property type="evidence" value="ECO:0007669"/>
    <property type="project" value="TreeGrafter"/>
</dbReference>
<dbReference type="Pfam" id="PF01048">
    <property type="entry name" value="PNP_UDP_1"/>
    <property type="match status" value="1"/>
</dbReference>
<name>A0A099D5T4_9ACTN</name>
<dbReference type="AlphaFoldDB" id="A0A099D5T4"/>
<dbReference type="Proteomes" id="UP000215043">
    <property type="component" value="Chromosome"/>
</dbReference>
<dbReference type="KEGG" id="aey:CDG81_13030"/>
<organism evidence="2 5">
    <name type="scientific">Actinopolyspora erythraea</name>
    <dbReference type="NCBI Taxonomy" id="414996"/>
    <lineage>
        <taxon>Bacteria</taxon>
        <taxon>Bacillati</taxon>
        <taxon>Actinomycetota</taxon>
        <taxon>Actinomycetes</taxon>
        <taxon>Actinopolysporales</taxon>
        <taxon>Actinopolysporaceae</taxon>
        <taxon>Actinopolyspora</taxon>
    </lineage>
</organism>
<dbReference type="InterPro" id="IPR035994">
    <property type="entry name" value="Nucleoside_phosphorylase_sf"/>
</dbReference>
<dbReference type="RefSeq" id="WP_043573704.1">
    <property type="nucleotide sequence ID" value="NZ_CP022752.1"/>
</dbReference>
<protein>
    <submittedName>
        <fullName evidence="2">Purine phosphorylase</fullName>
    </submittedName>
</protein>
<dbReference type="GO" id="GO:0009116">
    <property type="term" value="P:nucleoside metabolic process"/>
    <property type="evidence" value="ECO:0007669"/>
    <property type="project" value="InterPro"/>
</dbReference>
<evidence type="ECO:0000313" key="2">
    <source>
        <dbReference type="EMBL" id="ASU79056.1"/>
    </source>
</evidence>
<evidence type="ECO:0000313" key="5">
    <source>
        <dbReference type="Proteomes" id="UP000215043"/>
    </source>
</evidence>
<dbReference type="CDD" id="cd09008">
    <property type="entry name" value="MTAN"/>
    <property type="match status" value="1"/>
</dbReference>
<evidence type="ECO:0000313" key="3">
    <source>
        <dbReference type="EMBL" id="KGI81182.1"/>
    </source>
</evidence>
<gene>
    <name evidence="2" type="ORF">CDG81_13030</name>
    <name evidence="3" type="ORF">IL38_13135</name>
</gene>
<dbReference type="PANTHER" id="PTHR46832:SF1">
    <property type="entry name" value="5'-METHYLTHIOADENOSINE_S-ADENOSYLHOMOCYSTEINE NUCLEOSIDASE"/>
    <property type="match status" value="1"/>
</dbReference>
<dbReference type="eggNOG" id="COG0775">
    <property type="taxonomic scope" value="Bacteria"/>
</dbReference>
<dbReference type="Gene3D" id="3.40.50.1580">
    <property type="entry name" value="Nucleoside phosphorylase domain"/>
    <property type="match status" value="1"/>
</dbReference>
<evidence type="ECO:0000313" key="4">
    <source>
        <dbReference type="Proteomes" id="UP000029737"/>
    </source>
</evidence>
<dbReference type="GO" id="GO:0008930">
    <property type="term" value="F:methylthioadenosine nucleosidase activity"/>
    <property type="evidence" value="ECO:0007669"/>
    <property type="project" value="TreeGrafter"/>
</dbReference>
<proteinExistence type="predicted"/>
<reference evidence="2 5" key="2">
    <citation type="submission" date="2017-08" db="EMBL/GenBank/DDBJ databases">
        <title>The complete genome sequence of moderately halophilic actinomycete Actinopolyspora erythraea YIM 90600, the producer of novel erythromycin, novel actinopolysporins A-C and tubercidin.</title>
        <authorList>
            <person name="Yin M."/>
            <person name="Tang S."/>
        </authorList>
    </citation>
    <scope>NUCLEOTIDE SEQUENCE [LARGE SCALE GENOMIC DNA]</scope>
    <source>
        <strain evidence="2 5">YIM 90600</strain>
    </source>
</reference>
<accession>A0A099D5T4</accession>
<reference evidence="3 4" key="1">
    <citation type="journal article" date="2014" name="PLoS ONE">
        <title>Identification and Characterization of a New Erythromycin Biosynthetic Gene Cluster in Actinopolyspora erythraea YIM90600, a Novel Erythronolide-Producing Halophilic Actinomycete Isolated from Salt Field.</title>
        <authorList>
            <person name="Chen D."/>
            <person name="Feng J."/>
            <person name="Huang L."/>
            <person name="Zhang Q."/>
            <person name="Wu J."/>
            <person name="Zhu X."/>
            <person name="Duan Y."/>
            <person name="Xu Z."/>
        </authorList>
    </citation>
    <scope>NUCLEOTIDE SEQUENCE [LARGE SCALE GENOMIC DNA]</scope>
    <source>
        <strain evidence="3 4">YIM90600</strain>
    </source>
</reference>
<dbReference type="Proteomes" id="UP000029737">
    <property type="component" value="Unassembled WGS sequence"/>
</dbReference>
<dbReference type="OrthoDB" id="44283at2"/>
<dbReference type="EMBL" id="CP022752">
    <property type="protein sequence ID" value="ASU79056.1"/>
    <property type="molecule type" value="Genomic_DNA"/>
</dbReference>
<dbReference type="HOGENOM" id="CLU_060897_1_0_11"/>
<evidence type="ECO:0000259" key="1">
    <source>
        <dbReference type="Pfam" id="PF01048"/>
    </source>
</evidence>
<sequence length="382" mass="40380">MTENMVVVLTALNLEYDAVRRRLVAPQLQLHERGTRFEVGSLRDTGCQLALALTSKGNHSAAVLAERAIHEFDPAAVLFVGVAGALWDATPLGDVVMATHVYAYHGGTSEDDGLKARPRVWEAEHGISQLASHVARTDGWTGHAGSGRHHPSVHFGAIAAGEIVHNSRISYEAAWIRQHYNDALAIEMESAGVAQAGHLNGSPVAVVRGISDKADGTKNTDGDGTWQPRAADNAAAFATRLAEELITEQGNSPMRHRNKPSSGDVTHIVHGSTVGIQARDVTNSTVTIGAAQPAATPDDLAAKLASLRDELERARSSGTLDSPTYEDAQHELALASKALEEDTSEGKSKSVRALKRLGGLTDEAAEVASKVAMLITAVNGLS</sequence>
<dbReference type="SUPFAM" id="SSF53167">
    <property type="entry name" value="Purine and uridine phosphorylases"/>
    <property type="match status" value="1"/>
</dbReference>
<dbReference type="GO" id="GO:0019284">
    <property type="term" value="P:L-methionine salvage from S-adenosylmethionine"/>
    <property type="evidence" value="ECO:0007669"/>
    <property type="project" value="TreeGrafter"/>
</dbReference>
<dbReference type="InterPro" id="IPR000845">
    <property type="entry name" value="Nucleoside_phosphorylase_d"/>
</dbReference>
<keyword evidence="4" id="KW-1185">Reference proteome</keyword>
<feature type="domain" description="Nucleoside phosphorylase" evidence="1">
    <location>
        <begin position="6"/>
        <end position="241"/>
    </location>
</feature>
<dbReference type="PANTHER" id="PTHR46832">
    <property type="entry name" value="5'-METHYLTHIOADENOSINE/S-ADENOSYLHOMOCYSTEINE NUCLEOSIDASE"/>
    <property type="match status" value="1"/>
</dbReference>